<keyword evidence="2" id="KW-0812">Transmembrane</keyword>
<protein>
    <submittedName>
        <fullName evidence="3">Uncharacterized protein</fullName>
    </submittedName>
</protein>
<keyword evidence="2" id="KW-1133">Transmembrane helix</keyword>
<feature type="transmembrane region" description="Helical" evidence="2">
    <location>
        <begin position="183"/>
        <end position="203"/>
    </location>
</feature>
<feature type="transmembrane region" description="Helical" evidence="2">
    <location>
        <begin position="535"/>
        <end position="554"/>
    </location>
</feature>
<gene>
    <name evidence="3" type="ORF">SNAT2548_LOCUS34482</name>
</gene>
<feature type="transmembrane region" description="Helical" evidence="2">
    <location>
        <begin position="311"/>
        <end position="328"/>
    </location>
</feature>
<accession>A0A812V7G5</accession>
<evidence type="ECO:0000256" key="2">
    <source>
        <dbReference type="SAM" id="Phobius"/>
    </source>
</evidence>
<feature type="compositionally biased region" description="Basic and acidic residues" evidence="1">
    <location>
        <begin position="41"/>
        <end position="56"/>
    </location>
</feature>
<dbReference type="OrthoDB" id="2157530at2759"/>
<reference evidence="3" key="1">
    <citation type="submission" date="2021-02" db="EMBL/GenBank/DDBJ databases">
        <authorList>
            <person name="Dougan E. K."/>
            <person name="Rhodes N."/>
            <person name="Thang M."/>
            <person name="Chan C."/>
        </authorList>
    </citation>
    <scope>NUCLEOTIDE SEQUENCE</scope>
</reference>
<sequence>MANSEQDDGPRGGFNDSAVAAAAADGPHDGMRAGSLDAADEELHSPDGPHDSDDAGEDFRRMEEMMVEVLCDMKPLAPDIIRAVPAGRALRCCGRAFRRKAAPRAFHGSVPTDKIKEFWSHSWHGNSHIKVVTALFLNNGKVAPLIATAIALIAVILYAAGILPMRFHGGIPTSLPKYPPVSYWAKAVGFVVFCICLLCWQPARTVFVDVLCINQYDRKQKSLALFSMPAFLKASESLLVLWDPSYTGRLWCCFEIAAFLRSRASGQKARVTVRPTLLGPVFVSLPIALSVVVLGLAFVPLSGEDAANHAVIWPLMAGFASVAFYWSVTKLREFFRSVDSLHRELQQFQCKDCLCYCCAVGHRQADGRRMACDRRVINSCITLWFGSVENFDSAVRSEVLACLTEQLSSQVLTYKQFVVMAVPVIWHHLDTASSRLEWIFNAPQGHTVWVEYELREAFKEALRGIGWAFGILPIIFFVTSKLACWLRGRAGQPEFCARICSDIFINLSILVSVIMLFVAMLVLESVIYNLGKSIVLIALAVFDLILFLCARLLFTCVPIRISFPAVQTAQTSGTGHATSFMDASSSLPAAETTEMASSRPGAVSSQQNAGISL</sequence>
<comment type="caution">
    <text evidence="3">The sequence shown here is derived from an EMBL/GenBank/DDBJ whole genome shotgun (WGS) entry which is preliminary data.</text>
</comment>
<feature type="region of interest" description="Disordered" evidence="1">
    <location>
        <begin position="1"/>
        <end position="56"/>
    </location>
</feature>
<evidence type="ECO:0000256" key="1">
    <source>
        <dbReference type="SAM" id="MobiDB-lite"/>
    </source>
</evidence>
<keyword evidence="4" id="KW-1185">Reference proteome</keyword>
<feature type="transmembrane region" description="Helical" evidence="2">
    <location>
        <begin position="503"/>
        <end position="523"/>
    </location>
</feature>
<dbReference type="EMBL" id="CAJNDS010002812">
    <property type="protein sequence ID" value="CAE7606462.1"/>
    <property type="molecule type" value="Genomic_DNA"/>
</dbReference>
<evidence type="ECO:0000313" key="3">
    <source>
        <dbReference type="EMBL" id="CAE7606462.1"/>
    </source>
</evidence>
<feature type="transmembrane region" description="Helical" evidence="2">
    <location>
        <begin position="276"/>
        <end position="299"/>
    </location>
</feature>
<dbReference type="Proteomes" id="UP000604046">
    <property type="component" value="Unassembled WGS sequence"/>
</dbReference>
<feature type="transmembrane region" description="Helical" evidence="2">
    <location>
        <begin position="142"/>
        <end position="163"/>
    </location>
</feature>
<keyword evidence="2" id="KW-0472">Membrane</keyword>
<evidence type="ECO:0000313" key="4">
    <source>
        <dbReference type="Proteomes" id="UP000604046"/>
    </source>
</evidence>
<organism evidence="3 4">
    <name type="scientific">Symbiodinium natans</name>
    <dbReference type="NCBI Taxonomy" id="878477"/>
    <lineage>
        <taxon>Eukaryota</taxon>
        <taxon>Sar</taxon>
        <taxon>Alveolata</taxon>
        <taxon>Dinophyceae</taxon>
        <taxon>Suessiales</taxon>
        <taxon>Symbiodiniaceae</taxon>
        <taxon>Symbiodinium</taxon>
    </lineage>
</organism>
<feature type="transmembrane region" description="Helical" evidence="2">
    <location>
        <begin position="464"/>
        <end position="483"/>
    </location>
</feature>
<dbReference type="AlphaFoldDB" id="A0A812V7G5"/>
<proteinExistence type="predicted"/>
<name>A0A812V7G5_9DINO</name>